<feature type="compositionally biased region" description="Basic and acidic residues" evidence="1">
    <location>
        <begin position="16"/>
        <end position="25"/>
    </location>
</feature>
<protein>
    <submittedName>
        <fullName evidence="2">Uncharacterized protein</fullName>
    </submittedName>
</protein>
<reference evidence="2 3" key="1">
    <citation type="submission" date="2023-10" db="EMBL/GenBank/DDBJ databases">
        <title>Complete Genome Sequence of Limnobacter thiooxidans CS-K2T, Isolated from freshwater lake sediments in Bavaria, Germany.</title>
        <authorList>
            <person name="Naruki M."/>
            <person name="Watanabe A."/>
            <person name="Warashina T."/>
            <person name="Morita T."/>
            <person name="Arakawa K."/>
        </authorList>
    </citation>
    <scope>NUCLEOTIDE SEQUENCE [LARGE SCALE GENOMIC DNA]</scope>
    <source>
        <strain evidence="2 3">CS-K2</strain>
    </source>
</reference>
<evidence type="ECO:0000313" key="3">
    <source>
        <dbReference type="Proteomes" id="UP001329151"/>
    </source>
</evidence>
<keyword evidence="3" id="KW-1185">Reference proteome</keyword>
<dbReference type="Proteomes" id="UP001329151">
    <property type="component" value="Chromosome"/>
</dbReference>
<dbReference type="AlphaFoldDB" id="A0AA86JJK4"/>
<evidence type="ECO:0000256" key="1">
    <source>
        <dbReference type="SAM" id="MobiDB-lite"/>
    </source>
</evidence>
<name>A0AA86JJK4_9BURK</name>
<dbReference type="RefSeq" id="WP_130556839.1">
    <property type="nucleotide sequence ID" value="NZ_AP028947.1"/>
</dbReference>
<organism evidence="2 3">
    <name type="scientific">Limnobacter thiooxidans</name>
    <dbReference type="NCBI Taxonomy" id="131080"/>
    <lineage>
        <taxon>Bacteria</taxon>
        <taxon>Pseudomonadati</taxon>
        <taxon>Pseudomonadota</taxon>
        <taxon>Betaproteobacteria</taxon>
        <taxon>Burkholderiales</taxon>
        <taxon>Burkholderiaceae</taxon>
        <taxon>Limnobacter</taxon>
    </lineage>
</organism>
<dbReference type="EMBL" id="AP028947">
    <property type="protein sequence ID" value="BET25627.1"/>
    <property type="molecule type" value="Genomic_DNA"/>
</dbReference>
<feature type="region of interest" description="Disordered" evidence="1">
    <location>
        <begin position="1"/>
        <end position="28"/>
    </location>
</feature>
<sequence length="86" mass="9339">MSIEHITGMGAISGYNDEKTRHEQQDDSASEAYILDHLTQRYNLGRSQAMAVLSAVMGCGSSMTQLAQGLQNNDAAVVALFETYIL</sequence>
<gene>
    <name evidence="2" type="ORF">RGQ30_11280</name>
</gene>
<accession>A0AA86JJK4</accession>
<dbReference type="KEGG" id="lto:RGQ30_11280"/>
<evidence type="ECO:0000313" key="2">
    <source>
        <dbReference type="EMBL" id="BET25627.1"/>
    </source>
</evidence>
<proteinExistence type="predicted"/>